<protein>
    <recommendedName>
        <fullName evidence="2">Glycosyltransferase RgtA/B/C/D-like domain-containing protein</fullName>
    </recommendedName>
</protein>
<organism evidence="3 4">
    <name type="scientific">Candidatus Roizmanbacteria bacterium GW2011_GWA2_32_13</name>
    <dbReference type="NCBI Taxonomy" id="1618475"/>
    <lineage>
        <taxon>Bacteria</taxon>
        <taxon>Candidatus Roizmaniibacteriota</taxon>
    </lineage>
</organism>
<feature type="transmembrane region" description="Helical" evidence="1">
    <location>
        <begin position="174"/>
        <end position="206"/>
    </location>
</feature>
<sequence length="282" mass="32636">MDNDIKSAKIFQNKYFVLSLFIIFFVVIRSLHFPESLNFSFDQGHGFTRILEMWNNKEITLVGPASSISADNKQLLQGSIIYYFTLVFALLGKFDPIVSSYIFMLFSSLGVIPLYLGMKRLANYKAAILMAVIYTFLPMFIDYTRFFFGPNFLIPLSTILIYLMGLYKTKSKNIYLFLIFVYTGILMQFHYQVAIILIALFFYYFLEPKRKHWIPAGACPQMGAGMTKPLLIMIGGFCVGFSPMILFELKNQFYNLHVISDYLFISSKQHSGPRLSFFRIDI</sequence>
<dbReference type="EMBL" id="LBOK01000033">
    <property type="protein sequence ID" value="KKP34958.1"/>
    <property type="molecule type" value="Genomic_DNA"/>
</dbReference>
<dbReference type="AlphaFoldDB" id="A0A0F9YU90"/>
<gene>
    <name evidence="3" type="ORF">UR23_C0033G0001</name>
</gene>
<reference evidence="3 4" key="1">
    <citation type="journal article" date="2015" name="Nature">
        <title>rRNA introns, odd ribosomes, and small enigmatic genomes across a large radiation of phyla.</title>
        <authorList>
            <person name="Brown C.T."/>
            <person name="Hug L.A."/>
            <person name="Thomas B.C."/>
            <person name="Sharon I."/>
            <person name="Castelle C.J."/>
            <person name="Singh A."/>
            <person name="Wilkins M.J."/>
            <person name="Williams K.H."/>
            <person name="Banfield J.F."/>
        </authorList>
    </citation>
    <scope>NUCLEOTIDE SEQUENCE [LARGE SCALE GENOMIC DNA]</scope>
</reference>
<keyword evidence="1" id="KW-0812">Transmembrane</keyword>
<feature type="transmembrane region" description="Helical" evidence="1">
    <location>
        <begin position="98"/>
        <end position="116"/>
    </location>
</feature>
<keyword evidence="1" id="KW-1133">Transmembrane helix</keyword>
<evidence type="ECO:0000313" key="3">
    <source>
        <dbReference type="EMBL" id="KKP34958.1"/>
    </source>
</evidence>
<feature type="transmembrane region" description="Helical" evidence="1">
    <location>
        <begin position="123"/>
        <end position="141"/>
    </location>
</feature>
<dbReference type="Pfam" id="PF13231">
    <property type="entry name" value="PMT_2"/>
    <property type="match status" value="1"/>
</dbReference>
<keyword evidence="1" id="KW-0472">Membrane</keyword>
<feature type="transmembrane region" description="Helical" evidence="1">
    <location>
        <begin position="147"/>
        <end position="167"/>
    </location>
</feature>
<accession>A0A0F9YU90</accession>
<evidence type="ECO:0000256" key="1">
    <source>
        <dbReference type="SAM" id="Phobius"/>
    </source>
</evidence>
<proteinExistence type="predicted"/>
<dbReference type="InterPro" id="IPR038731">
    <property type="entry name" value="RgtA/B/C-like"/>
</dbReference>
<evidence type="ECO:0000259" key="2">
    <source>
        <dbReference type="Pfam" id="PF13231"/>
    </source>
</evidence>
<dbReference type="Proteomes" id="UP000034349">
    <property type="component" value="Unassembled WGS sequence"/>
</dbReference>
<evidence type="ECO:0000313" key="4">
    <source>
        <dbReference type="Proteomes" id="UP000034349"/>
    </source>
</evidence>
<feature type="transmembrane region" description="Helical" evidence="1">
    <location>
        <begin position="75"/>
        <end position="92"/>
    </location>
</feature>
<name>A0A0F9YU90_9BACT</name>
<feature type="domain" description="Glycosyltransferase RgtA/B/C/D-like" evidence="2">
    <location>
        <begin position="82"/>
        <end position="214"/>
    </location>
</feature>
<feature type="transmembrane region" description="Helical" evidence="1">
    <location>
        <begin position="226"/>
        <end position="247"/>
    </location>
</feature>
<feature type="transmembrane region" description="Helical" evidence="1">
    <location>
        <begin position="15"/>
        <end position="31"/>
    </location>
</feature>
<comment type="caution">
    <text evidence="3">The sequence shown here is derived from an EMBL/GenBank/DDBJ whole genome shotgun (WGS) entry which is preliminary data.</text>
</comment>